<evidence type="ECO:0000313" key="12">
    <source>
        <dbReference type="EMBL" id="PQV55838.1"/>
    </source>
</evidence>
<dbReference type="Gene3D" id="2.150.10.10">
    <property type="entry name" value="Serralysin-like metalloprotease, C-terminal"/>
    <property type="match status" value="2"/>
</dbReference>
<keyword evidence="4" id="KW-0964">Secreted</keyword>
<evidence type="ECO:0000256" key="4">
    <source>
        <dbReference type="ARBA" id="ARBA00022525"/>
    </source>
</evidence>
<dbReference type="InterPro" id="IPR034033">
    <property type="entry name" value="Serralysin-like"/>
</dbReference>
<dbReference type="Pfam" id="PF08548">
    <property type="entry name" value="Peptidase_M10_C"/>
    <property type="match status" value="1"/>
</dbReference>
<dbReference type="InterPro" id="IPR013858">
    <property type="entry name" value="Peptidase_M10B_C"/>
</dbReference>
<feature type="region of interest" description="Disordered" evidence="10">
    <location>
        <begin position="1"/>
        <end position="20"/>
    </location>
</feature>
<dbReference type="PANTHER" id="PTHR38340:SF1">
    <property type="entry name" value="S-LAYER PROTEIN"/>
    <property type="match status" value="1"/>
</dbReference>
<proteinExistence type="inferred from homology"/>
<dbReference type="GO" id="GO:0004222">
    <property type="term" value="F:metalloendopeptidase activity"/>
    <property type="evidence" value="ECO:0007669"/>
    <property type="project" value="InterPro"/>
</dbReference>
<dbReference type="Proteomes" id="UP000238338">
    <property type="component" value="Unassembled WGS sequence"/>
</dbReference>
<dbReference type="InterPro" id="IPR001343">
    <property type="entry name" value="Hemolysn_Ca-bd"/>
</dbReference>
<protein>
    <submittedName>
        <fullName evidence="12">Serralysin</fullName>
    </submittedName>
</protein>
<comment type="subcellular location">
    <subcellularLocation>
        <location evidence="2">Secreted</location>
    </subcellularLocation>
</comment>
<dbReference type="InterPro" id="IPR024079">
    <property type="entry name" value="MetalloPept_cat_dom_sf"/>
</dbReference>
<dbReference type="GO" id="GO:0006508">
    <property type="term" value="P:proteolysis"/>
    <property type="evidence" value="ECO:0007669"/>
    <property type="project" value="UniProtKB-KW"/>
</dbReference>
<dbReference type="EMBL" id="PVEP01000007">
    <property type="protein sequence ID" value="PQV55838.1"/>
    <property type="molecule type" value="Genomic_DNA"/>
</dbReference>
<dbReference type="GO" id="GO:0005615">
    <property type="term" value="C:extracellular space"/>
    <property type="evidence" value="ECO:0007669"/>
    <property type="project" value="InterPro"/>
</dbReference>
<dbReference type="InterPro" id="IPR007280">
    <property type="entry name" value="Peptidase_C_arc/bac"/>
</dbReference>
<dbReference type="CDD" id="cd04277">
    <property type="entry name" value="ZnMc_serralysin_like"/>
    <property type="match status" value="1"/>
</dbReference>
<keyword evidence="9" id="KW-0862">Zinc</keyword>
<comment type="cofactor">
    <cofactor evidence="1">
        <name>Ca(2+)</name>
        <dbReference type="ChEBI" id="CHEBI:29108"/>
    </cofactor>
</comment>
<dbReference type="RefSeq" id="WP_105515730.1">
    <property type="nucleotide sequence ID" value="NZ_PVEP01000007.1"/>
</dbReference>
<sequence length="705" mass="72779">MPDATALSMPLDTTADTLTGPLPSASYTEVADAAGNTSTSYTLGIDDLFSGTLSSGTDHDWVRVNLTAGESYVFTVWGTGGSTAAVEDTILTLYNSGGGLIAQNDDAQPGYNTFSQISFTAATSGTYYLDVSGYGGDTGTYTLQTSTNIYTLDQVVTQLVDFGWGIATPIAHDERPGDTITADISLLTAAGQQLALWAFEAWSTVTGITFVTGTTGADIIFDDSQSGAFAGPSSYNPVTGQIVQADVNISTNWLATYGTSIGSYSFLTYLHEIGHALGLFHAGAYDGSAAFGTDATFLNDSYQMTIMSYFDMADNTFITASDYLPITPMIGDIAAIEMLYGPITTAHAGDTTWLGNSNVGGYLETIFGYLFDGDTVNSTMFNNGLVAFTIQDSGGIDTVDLTGQTVGNRVDLRQEAISDVDGLIGNMVIARGSVIENALGGAGNDSLTGNDAANQLIGNGGADLLDGLDGHDWLEGGLGNDTLYGGDGNDTLNGGAGADAFDGGAGIDTVSYQGSVGSLRVDLMFPGINTNLAAGDTFTSIENLIGSQGFDNLRGTTGANLIQGMANVDYIFGRAGNDTIEGGVGDDVLFGGVGADVLDGGANRDRAQYSESLTALVLDLLNPANNTGEAAGDVYISIEDLAGGKYDDTISGDLGANRLFGRDGADQLYGRDGNDYLNGGAHADTLDGGLGNDTLRGGTHVDTFV</sequence>
<keyword evidence="5" id="KW-0645">Protease</keyword>
<feature type="domain" description="Peptidase metallopeptidase" evidence="11">
    <location>
        <begin position="167"/>
        <end position="325"/>
    </location>
</feature>
<evidence type="ECO:0000256" key="6">
    <source>
        <dbReference type="ARBA" id="ARBA00022723"/>
    </source>
</evidence>
<dbReference type="InterPro" id="IPR006026">
    <property type="entry name" value="Peptidase_Metallo"/>
</dbReference>
<feature type="non-terminal residue" evidence="12">
    <location>
        <position position="705"/>
    </location>
</feature>
<keyword evidence="8" id="KW-0378">Hydrolase</keyword>
<keyword evidence="13" id="KW-1185">Reference proteome</keyword>
<dbReference type="Pfam" id="PF00353">
    <property type="entry name" value="HemolysinCabind"/>
    <property type="match status" value="3"/>
</dbReference>
<comment type="caution">
    <text evidence="12">The sequence shown here is derived from an EMBL/GenBank/DDBJ whole genome shotgun (WGS) entry which is preliminary data.</text>
</comment>
<dbReference type="Gene3D" id="3.40.390.10">
    <property type="entry name" value="Collagenase (Catalytic Domain)"/>
    <property type="match status" value="1"/>
</dbReference>
<organism evidence="12 13">
    <name type="scientific">Albidovulum denitrificans</name>
    <dbReference type="NCBI Taxonomy" id="404881"/>
    <lineage>
        <taxon>Bacteria</taxon>
        <taxon>Pseudomonadati</taxon>
        <taxon>Pseudomonadota</taxon>
        <taxon>Alphaproteobacteria</taxon>
        <taxon>Rhodobacterales</taxon>
        <taxon>Paracoccaceae</taxon>
        <taxon>Albidovulum</taxon>
    </lineage>
</organism>
<dbReference type="InterPro" id="IPR011049">
    <property type="entry name" value="Serralysin-like_metalloprot_C"/>
</dbReference>
<evidence type="ECO:0000256" key="2">
    <source>
        <dbReference type="ARBA" id="ARBA00004613"/>
    </source>
</evidence>
<dbReference type="GO" id="GO:0005509">
    <property type="term" value="F:calcium ion binding"/>
    <property type="evidence" value="ECO:0007669"/>
    <property type="project" value="InterPro"/>
</dbReference>
<dbReference type="GO" id="GO:0008270">
    <property type="term" value="F:zinc ion binding"/>
    <property type="evidence" value="ECO:0007669"/>
    <property type="project" value="InterPro"/>
</dbReference>
<dbReference type="AlphaFoldDB" id="A0A2S8S527"/>
<evidence type="ECO:0000256" key="10">
    <source>
        <dbReference type="SAM" id="MobiDB-lite"/>
    </source>
</evidence>
<dbReference type="Pfam" id="PF00413">
    <property type="entry name" value="Peptidase_M10"/>
    <property type="match status" value="1"/>
</dbReference>
<keyword evidence="7" id="KW-0677">Repeat</keyword>
<dbReference type="PRINTS" id="PR00313">
    <property type="entry name" value="CABNDNGRPT"/>
</dbReference>
<gene>
    <name evidence="12" type="ORF">LX70_03161</name>
</gene>
<dbReference type="SUPFAM" id="SSF55486">
    <property type="entry name" value="Metalloproteases ('zincins'), catalytic domain"/>
    <property type="match status" value="1"/>
</dbReference>
<dbReference type="PROSITE" id="PS00330">
    <property type="entry name" value="HEMOLYSIN_CALCIUM"/>
    <property type="match status" value="6"/>
</dbReference>
<dbReference type="SMART" id="SM00235">
    <property type="entry name" value="ZnMc"/>
    <property type="match status" value="1"/>
</dbReference>
<evidence type="ECO:0000256" key="3">
    <source>
        <dbReference type="ARBA" id="ARBA00009490"/>
    </source>
</evidence>
<evidence type="ECO:0000259" key="11">
    <source>
        <dbReference type="SMART" id="SM00235"/>
    </source>
</evidence>
<keyword evidence="6" id="KW-0479">Metal-binding</keyword>
<dbReference type="Pfam" id="PF04151">
    <property type="entry name" value="PPC"/>
    <property type="match status" value="1"/>
</dbReference>
<name>A0A2S8S527_9RHOB</name>
<evidence type="ECO:0000256" key="9">
    <source>
        <dbReference type="ARBA" id="ARBA00022833"/>
    </source>
</evidence>
<evidence type="ECO:0000256" key="8">
    <source>
        <dbReference type="ARBA" id="ARBA00022801"/>
    </source>
</evidence>
<dbReference type="PANTHER" id="PTHR38340">
    <property type="entry name" value="S-LAYER PROTEIN"/>
    <property type="match status" value="1"/>
</dbReference>
<dbReference type="SUPFAM" id="SSF89260">
    <property type="entry name" value="Collagen-binding domain"/>
    <property type="match status" value="1"/>
</dbReference>
<dbReference type="InterPro" id="IPR050557">
    <property type="entry name" value="RTX_toxin/Mannuronan_C5-epim"/>
</dbReference>
<reference evidence="12 13" key="1">
    <citation type="submission" date="2018-02" db="EMBL/GenBank/DDBJ databases">
        <title>Genomic Encyclopedia of Archaeal and Bacterial Type Strains, Phase II (KMG-II): from individual species to whole genera.</title>
        <authorList>
            <person name="Goeker M."/>
        </authorList>
    </citation>
    <scope>NUCLEOTIDE SEQUENCE [LARGE SCALE GENOMIC DNA]</scope>
    <source>
        <strain evidence="12 13">DSM 18921</strain>
    </source>
</reference>
<evidence type="ECO:0000256" key="5">
    <source>
        <dbReference type="ARBA" id="ARBA00022670"/>
    </source>
</evidence>
<comment type="similarity">
    <text evidence="3">Belongs to the peptidase M10B family.</text>
</comment>
<evidence type="ECO:0000256" key="1">
    <source>
        <dbReference type="ARBA" id="ARBA00001913"/>
    </source>
</evidence>
<dbReference type="GO" id="GO:0031012">
    <property type="term" value="C:extracellular matrix"/>
    <property type="evidence" value="ECO:0007669"/>
    <property type="project" value="InterPro"/>
</dbReference>
<evidence type="ECO:0000256" key="7">
    <source>
        <dbReference type="ARBA" id="ARBA00022737"/>
    </source>
</evidence>
<dbReference type="InterPro" id="IPR018511">
    <property type="entry name" value="Hemolysin-typ_Ca-bd_CS"/>
</dbReference>
<dbReference type="InterPro" id="IPR001818">
    <property type="entry name" value="Pept_M10_metallopeptidase"/>
</dbReference>
<dbReference type="OrthoDB" id="733404at2"/>
<accession>A0A2S8S527</accession>
<evidence type="ECO:0000313" key="13">
    <source>
        <dbReference type="Proteomes" id="UP000238338"/>
    </source>
</evidence>
<dbReference type="Gene3D" id="2.60.120.380">
    <property type="match status" value="1"/>
</dbReference>
<dbReference type="SUPFAM" id="SSF51120">
    <property type="entry name" value="beta-Roll"/>
    <property type="match status" value="3"/>
</dbReference>